<evidence type="ECO:0000313" key="3">
    <source>
        <dbReference type="EMBL" id="MCP1175549.1"/>
    </source>
</evidence>
<name>A0AA41X021_9RALS</name>
<evidence type="ECO:0000256" key="1">
    <source>
        <dbReference type="ARBA" id="ARBA00023239"/>
    </source>
</evidence>
<keyword evidence="1" id="KW-0456">Lyase</keyword>
<evidence type="ECO:0000259" key="2">
    <source>
        <dbReference type="Pfam" id="PF01557"/>
    </source>
</evidence>
<gene>
    <name evidence="3" type="ORF">NKG59_24555</name>
</gene>
<sequence>MSTIDMNAAVALAHQLWQAEQDRTPRAPVRDAIAALGGDPLEAAYAVQRVNTERKLASGRRLVGRKIGLTSKAVQAQLGVDQPDFGMLFDDMAIADGEEIALSRTLQPKVEAEIALVLEHDLPHERHTIADLIRATAYALPAIEIVGSRIANWDIRLTDTVADNASSGLFVLGNRPVKLDAFDAIQCGMVIERRGDQVSVGAGAACLGNPLHAALWLANTMTRVNAPLRAGDIVLTGALGPMAAVIPGDVFTAHIEGLGSVSACFSTQPDPAQ</sequence>
<keyword evidence="3" id="KW-0378">Hydrolase</keyword>
<dbReference type="Pfam" id="PF01557">
    <property type="entry name" value="FAA_hydrolase"/>
    <property type="match status" value="1"/>
</dbReference>
<keyword evidence="4" id="KW-1185">Reference proteome</keyword>
<dbReference type="SUPFAM" id="SSF56529">
    <property type="entry name" value="FAH"/>
    <property type="match status" value="1"/>
</dbReference>
<dbReference type="Proteomes" id="UP001162793">
    <property type="component" value="Unassembled WGS sequence"/>
</dbReference>
<dbReference type="RefSeq" id="WP_253542454.1">
    <property type="nucleotide sequence ID" value="NZ_JAMYWC010000010.1"/>
</dbReference>
<dbReference type="Gene3D" id="3.90.850.10">
    <property type="entry name" value="Fumarylacetoacetase-like, C-terminal domain"/>
    <property type="match status" value="1"/>
</dbReference>
<dbReference type="GO" id="GO:0008684">
    <property type="term" value="F:2-oxopent-4-enoate hydratase activity"/>
    <property type="evidence" value="ECO:0007669"/>
    <property type="project" value="TreeGrafter"/>
</dbReference>
<protein>
    <submittedName>
        <fullName evidence="3">Fumarylacetoacetate hydrolase family protein</fullName>
    </submittedName>
</protein>
<comment type="caution">
    <text evidence="3">The sequence shown here is derived from an EMBL/GenBank/DDBJ whole genome shotgun (WGS) entry which is preliminary data.</text>
</comment>
<dbReference type="InterPro" id="IPR036663">
    <property type="entry name" value="Fumarylacetoacetase_C_sf"/>
</dbReference>
<dbReference type="GO" id="GO:0005737">
    <property type="term" value="C:cytoplasm"/>
    <property type="evidence" value="ECO:0007669"/>
    <property type="project" value="TreeGrafter"/>
</dbReference>
<dbReference type="InterPro" id="IPR011234">
    <property type="entry name" value="Fumarylacetoacetase-like_C"/>
</dbReference>
<dbReference type="AlphaFoldDB" id="A0AA41X021"/>
<dbReference type="EMBL" id="JAMYWC010000010">
    <property type="protein sequence ID" value="MCP1175549.1"/>
    <property type="molecule type" value="Genomic_DNA"/>
</dbReference>
<dbReference type="InterPro" id="IPR050772">
    <property type="entry name" value="Hydratase-Decarb/MhpD_sf"/>
</dbReference>
<dbReference type="PANTHER" id="PTHR30143:SF0">
    <property type="entry name" value="2-KETO-4-PENTENOATE HYDRATASE"/>
    <property type="match status" value="1"/>
</dbReference>
<dbReference type="PANTHER" id="PTHR30143">
    <property type="entry name" value="ACID HYDRATASE"/>
    <property type="match status" value="1"/>
</dbReference>
<evidence type="ECO:0000313" key="4">
    <source>
        <dbReference type="Proteomes" id="UP001162793"/>
    </source>
</evidence>
<reference evidence="4" key="1">
    <citation type="journal article" date="2023" name="Front. Microbiol.">
        <title>Ralstonia chuxiongensis sp. nov., Ralstonia mojiangensis sp. nov., and Ralstonia soli sp. nov., isolated from tobacco fields, are three novel species in the family Burkholderiaceae.</title>
        <authorList>
            <person name="Lu C.H."/>
            <person name="Zhang Y.Y."/>
            <person name="Jiang N."/>
            <person name="Chen W."/>
            <person name="Shao X."/>
            <person name="Zhao Z.M."/>
            <person name="Lu W.L."/>
            <person name="Hu X."/>
            <person name="Xi Y.X."/>
            <person name="Zou S.Y."/>
            <person name="Wei Q.J."/>
            <person name="Lin Z.L."/>
            <person name="Gong L."/>
            <person name="Gai X.T."/>
            <person name="Zhang L.Q."/>
            <person name="Li J.Y."/>
            <person name="Jin Y."/>
            <person name="Xia Z.Y."/>
        </authorList>
    </citation>
    <scope>NUCLEOTIDE SEQUENCE [LARGE SCALE GENOMIC DNA]</scope>
    <source>
        <strain evidence="4">21YRMH01-3</strain>
    </source>
</reference>
<dbReference type="GO" id="GO:0016787">
    <property type="term" value="F:hydrolase activity"/>
    <property type="evidence" value="ECO:0007669"/>
    <property type="project" value="UniProtKB-KW"/>
</dbReference>
<organism evidence="3 4">
    <name type="scientific">Ralstonia chuxiongensis</name>
    <dbReference type="NCBI Taxonomy" id="2957504"/>
    <lineage>
        <taxon>Bacteria</taxon>
        <taxon>Pseudomonadati</taxon>
        <taxon>Pseudomonadota</taxon>
        <taxon>Betaproteobacteria</taxon>
        <taxon>Burkholderiales</taxon>
        <taxon>Burkholderiaceae</taxon>
        <taxon>Ralstonia</taxon>
    </lineage>
</organism>
<accession>A0AA41X021</accession>
<feature type="domain" description="Fumarylacetoacetase-like C-terminal" evidence="2">
    <location>
        <begin position="73"/>
        <end position="263"/>
    </location>
</feature>
<proteinExistence type="predicted"/>